<keyword evidence="1" id="KW-0812">Transmembrane</keyword>
<proteinExistence type="predicted"/>
<keyword evidence="3" id="KW-1185">Reference proteome</keyword>
<evidence type="ECO:0000313" key="3">
    <source>
        <dbReference type="Proteomes" id="UP000585474"/>
    </source>
</evidence>
<comment type="caution">
    <text evidence="2">The sequence shown here is derived from an EMBL/GenBank/DDBJ whole genome shotgun (WGS) entry which is preliminary data.</text>
</comment>
<feature type="transmembrane region" description="Helical" evidence="1">
    <location>
        <begin position="70"/>
        <end position="92"/>
    </location>
</feature>
<organism evidence="2 3">
    <name type="scientific">Actinidia rufa</name>
    <dbReference type="NCBI Taxonomy" id="165716"/>
    <lineage>
        <taxon>Eukaryota</taxon>
        <taxon>Viridiplantae</taxon>
        <taxon>Streptophyta</taxon>
        <taxon>Embryophyta</taxon>
        <taxon>Tracheophyta</taxon>
        <taxon>Spermatophyta</taxon>
        <taxon>Magnoliopsida</taxon>
        <taxon>eudicotyledons</taxon>
        <taxon>Gunneridae</taxon>
        <taxon>Pentapetalae</taxon>
        <taxon>asterids</taxon>
        <taxon>Ericales</taxon>
        <taxon>Actinidiaceae</taxon>
        <taxon>Actinidia</taxon>
    </lineage>
</organism>
<evidence type="ECO:0000313" key="2">
    <source>
        <dbReference type="EMBL" id="GFZ02501.1"/>
    </source>
</evidence>
<dbReference type="AlphaFoldDB" id="A0A7J0FUZ8"/>
<keyword evidence="1" id="KW-0472">Membrane</keyword>
<accession>A0A7J0FUZ8</accession>
<keyword evidence="1" id="KW-1133">Transmembrane helix</keyword>
<sequence>MEETNGISLGSDSDKTFPAVDIDKELNPGRNTNFEVDPVSSHLVATKEIQEQSKAARTQKEREKKDALQALKSAIIVSAITVVVAGAIFAITKKLKEK</sequence>
<dbReference type="PANTHER" id="PTHR37741">
    <property type="entry name" value="TRANSMEMBRANE PROTEIN"/>
    <property type="match status" value="1"/>
</dbReference>
<dbReference type="EMBL" id="BJWL01000015">
    <property type="protein sequence ID" value="GFZ02501.1"/>
    <property type="molecule type" value="Genomic_DNA"/>
</dbReference>
<dbReference type="PANTHER" id="PTHR37741:SF1">
    <property type="entry name" value="TRANSMEMBRANE PROTEIN"/>
    <property type="match status" value="1"/>
</dbReference>
<evidence type="ECO:0000256" key="1">
    <source>
        <dbReference type="SAM" id="Phobius"/>
    </source>
</evidence>
<name>A0A7J0FUZ8_9ERIC</name>
<dbReference type="OrthoDB" id="1933396at2759"/>
<protein>
    <recommendedName>
        <fullName evidence="4">Transmembrane protein</fullName>
    </recommendedName>
</protein>
<gene>
    <name evidence="2" type="ORF">Acr_15g0011090</name>
</gene>
<dbReference type="Proteomes" id="UP000585474">
    <property type="component" value="Unassembled WGS sequence"/>
</dbReference>
<evidence type="ECO:0008006" key="4">
    <source>
        <dbReference type="Google" id="ProtNLM"/>
    </source>
</evidence>
<reference evidence="2 3" key="1">
    <citation type="submission" date="2019-07" db="EMBL/GenBank/DDBJ databases">
        <title>De Novo Assembly of kiwifruit Actinidia rufa.</title>
        <authorList>
            <person name="Sugita-Konishi S."/>
            <person name="Sato K."/>
            <person name="Mori E."/>
            <person name="Abe Y."/>
            <person name="Kisaki G."/>
            <person name="Hamano K."/>
            <person name="Suezawa K."/>
            <person name="Otani M."/>
            <person name="Fukuda T."/>
            <person name="Manabe T."/>
            <person name="Gomi K."/>
            <person name="Tabuchi M."/>
            <person name="Akimitsu K."/>
            <person name="Kataoka I."/>
        </authorList>
    </citation>
    <scope>NUCLEOTIDE SEQUENCE [LARGE SCALE GENOMIC DNA]</scope>
    <source>
        <strain evidence="3">cv. Fuchu</strain>
    </source>
</reference>